<accession>A0A518AI33</accession>
<dbReference type="AlphaFoldDB" id="A0A518AI33"/>
<evidence type="ECO:0008006" key="5">
    <source>
        <dbReference type="Google" id="ProtNLM"/>
    </source>
</evidence>
<keyword evidence="1" id="KW-0175">Coiled coil</keyword>
<organism evidence="3 4">
    <name type="scientific">Aeoliella mucimassa</name>
    <dbReference type="NCBI Taxonomy" id="2527972"/>
    <lineage>
        <taxon>Bacteria</taxon>
        <taxon>Pseudomonadati</taxon>
        <taxon>Planctomycetota</taxon>
        <taxon>Planctomycetia</taxon>
        <taxon>Pirellulales</taxon>
        <taxon>Lacipirellulaceae</taxon>
        <taxon>Aeoliella</taxon>
    </lineage>
</organism>
<sequence length="555" mass="59742" precursor="true">MSHQHKGLLFGAASLAAIACLAPFGQAEEAAKAEPAKPAVRVQAVPAIPLMKATKLAEPRGLQPAAQVACTDGECPTCEACEAGTCTDANCPAKLAAQTVSVELSAAGSDAELGTPTHHQTKILKANQEGLESTKLNCFCMTLDGRVLAGCGTDESNGEIRVFDSNGDYVESWKTPVMVEAINVRASDGQVFVAGNGKLVMLDDAGNVKLEKQSPHASVSEEQAAKMREAVIAQLTQRVEMYKQQAKIYDQQIDTYTEKVKELKAKLEAQDEDAEDEDAERVRKMLTQQITQFERVKTSLEKTRELWDQRIEQLGDAEPSDEDIQNQIKSQIARKLAVASISAVGDKVYVACSESVGYGYCVWAISDDFESGEELVGDLRGCCGQMDVQANAQGIYVAENSRDRVICYGFDGEEVVYWGHAARDGIRGFGSCCNPMNVAFGPQDTVYTAESGTGRIKQYSSKGELLQVVGSADLVPGCKKVSIGVSHDGNRVFMLDITRDHIVMMDRIPADERAAMVAQAAAAEKAANEPEEDEAKNTQASTTAIQVLRALVPAN</sequence>
<dbReference type="KEGG" id="amuc:Pan181_05680"/>
<dbReference type="RefSeq" id="WP_145245373.1">
    <property type="nucleotide sequence ID" value="NZ_CP036278.1"/>
</dbReference>
<evidence type="ECO:0000256" key="2">
    <source>
        <dbReference type="SAM" id="SignalP"/>
    </source>
</evidence>
<dbReference type="OrthoDB" id="254513at2"/>
<proteinExistence type="predicted"/>
<feature type="signal peptide" evidence="2">
    <location>
        <begin position="1"/>
        <end position="27"/>
    </location>
</feature>
<dbReference type="Gene3D" id="2.120.10.30">
    <property type="entry name" value="TolB, C-terminal domain"/>
    <property type="match status" value="1"/>
</dbReference>
<protein>
    <recommendedName>
        <fullName evidence="5">SMP-30/Gluconolaconase/LRE-like region</fullName>
    </recommendedName>
</protein>
<evidence type="ECO:0000313" key="4">
    <source>
        <dbReference type="Proteomes" id="UP000315750"/>
    </source>
</evidence>
<reference evidence="3 4" key="1">
    <citation type="submission" date="2019-02" db="EMBL/GenBank/DDBJ databases">
        <title>Deep-cultivation of Planctomycetes and their phenomic and genomic characterization uncovers novel biology.</title>
        <authorList>
            <person name="Wiegand S."/>
            <person name="Jogler M."/>
            <person name="Boedeker C."/>
            <person name="Pinto D."/>
            <person name="Vollmers J."/>
            <person name="Rivas-Marin E."/>
            <person name="Kohn T."/>
            <person name="Peeters S.H."/>
            <person name="Heuer A."/>
            <person name="Rast P."/>
            <person name="Oberbeckmann S."/>
            <person name="Bunk B."/>
            <person name="Jeske O."/>
            <person name="Meyerdierks A."/>
            <person name="Storesund J.E."/>
            <person name="Kallscheuer N."/>
            <person name="Luecker S."/>
            <person name="Lage O.M."/>
            <person name="Pohl T."/>
            <person name="Merkel B.J."/>
            <person name="Hornburger P."/>
            <person name="Mueller R.-W."/>
            <person name="Bruemmer F."/>
            <person name="Labrenz M."/>
            <person name="Spormann A.M."/>
            <person name="Op den Camp H."/>
            <person name="Overmann J."/>
            <person name="Amann R."/>
            <person name="Jetten M.S.M."/>
            <person name="Mascher T."/>
            <person name="Medema M.H."/>
            <person name="Devos D.P."/>
            <person name="Kaster A.-K."/>
            <person name="Ovreas L."/>
            <person name="Rohde M."/>
            <person name="Galperin M.Y."/>
            <person name="Jogler C."/>
        </authorList>
    </citation>
    <scope>NUCLEOTIDE SEQUENCE [LARGE SCALE GENOMIC DNA]</scope>
    <source>
        <strain evidence="3 4">Pan181</strain>
    </source>
</reference>
<evidence type="ECO:0000313" key="3">
    <source>
        <dbReference type="EMBL" id="QDU54387.1"/>
    </source>
</evidence>
<dbReference type="PROSITE" id="PS51257">
    <property type="entry name" value="PROKAR_LIPOPROTEIN"/>
    <property type="match status" value="1"/>
</dbReference>
<dbReference type="SUPFAM" id="SSF63829">
    <property type="entry name" value="Calcium-dependent phosphotriesterase"/>
    <property type="match status" value="1"/>
</dbReference>
<dbReference type="InterPro" id="IPR011042">
    <property type="entry name" value="6-blade_b-propeller_TolB-like"/>
</dbReference>
<feature type="coiled-coil region" evidence="1">
    <location>
        <begin position="232"/>
        <end position="280"/>
    </location>
</feature>
<keyword evidence="4" id="KW-1185">Reference proteome</keyword>
<dbReference type="EMBL" id="CP036278">
    <property type="protein sequence ID" value="QDU54387.1"/>
    <property type="molecule type" value="Genomic_DNA"/>
</dbReference>
<keyword evidence="2" id="KW-0732">Signal</keyword>
<name>A0A518AI33_9BACT</name>
<feature type="chain" id="PRO_5022114457" description="SMP-30/Gluconolaconase/LRE-like region" evidence="2">
    <location>
        <begin position="28"/>
        <end position="555"/>
    </location>
</feature>
<evidence type="ECO:0000256" key="1">
    <source>
        <dbReference type="SAM" id="Coils"/>
    </source>
</evidence>
<dbReference type="Proteomes" id="UP000315750">
    <property type="component" value="Chromosome"/>
</dbReference>
<gene>
    <name evidence="3" type="ORF">Pan181_05680</name>
</gene>